<evidence type="ECO:0000256" key="1">
    <source>
        <dbReference type="SAM" id="MobiDB-lite"/>
    </source>
</evidence>
<reference evidence="4" key="1">
    <citation type="journal article" date="2019" name="Int. J. Syst. Evol. Microbiol.">
        <title>The Global Catalogue of Microorganisms (GCM) 10K type strain sequencing project: providing services to taxonomists for standard genome sequencing and annotation.</title>
        <authorList>
            <consortium name="The Broad Institute Genomics Platform"/>
            <consortium name="The Broad Institute Genome Sequencing Center for Infectious Disease"/>
            <person name="Wu L."/>
            <person name="Ma J."/>
        </authorList>
    </citation>
    <scope>NUCLEOTIDE SEQUENCE [LARGE SCALE GENOMIC DNA]</scope>
    <source>
        <strain evidence="4">KCTC 62164</strain>
    </source>
</reference>
<dbReference type="PANTHER" id="PTHR30121">
    <property type="entry name" value="UNCHARACTERIZED PROTEIN YJGR-RELATED"/>
    <property type="match status" value="1"/>
</dbReference>
<feature type="compositionally biased region" description="Low complexity" evidence="1">
    <location>
        <begin position="669"/>
        <end position="682"/>
    </location>
</feature>
<proteinExistence type="predicted"/>
<feature type="region of interest" description="Disordered" evidence="1">
    <location>
        <begin position="652"/>
        <end position="686"/>
    </location>
</feature>
<comment type="caution">
    <text evidence="3">The sequence shown here is derived from an EMBL/GenBank/DDBJ whole genome shotgun (WGS) entry which is preliminary data.</text>
</comment>
<dbReference type="InterPro" id="IPR019476">
    <property type="entry name" value="T4SS_TraD_DNA-bd"/>
</dbReference>
<dbReference type="Proteomes" id="UP001595444">
    <property type="component" value="Unassembled WGS sequence"/>
</dbReference>
<gene>
    <name evidence="3" type="ORF">ACFOKA_05680</name>
</gene>
<protein>
    <submittedName>
        <fullName evidence="3">Type IV secretory system conjugative DNA transfer family protein</fullName>
    </submittedName>
</protein>
<evidence type="ECO:0000313" key="3">
    <source>
        <dbReference type="EMBL" id="MFC3051388.1"/>
    </source>
</evidence>
<sequence>MYLHIAARFHAFVNGLFRPSEERKTWFLYHRVLLRLKQQGLEDQLGRVGCALMLASDIADGFGMSEDHPHREKLEELVAQILDYEDLFLLPHIDWGMPHTTAEYFDLRAQIRTQLGYVQDFKATYQRMLDVITESLNALYSAPSPSPKRDGTGGQVFYADLLDSLPDCGAIVEGMILPFYDKDITEKELFSRLRHRFDSNLEQASGKYPEASPIKDPKQLTRTYFAGTPFLPFMDDEVVVTIPQQTRFEHTHILGGTGHGKTQLLQQLIHRDIVAAKEETTSVIVIDSQGDLIRNLSHLKLFSTEGEDASLADKLIIIDPTDIEHPPALNLFDAGLERMEDYTPRERELAFNSLVDIYGRFFGALLGAELTARQGAVFRYIARLMLTIDGATIHTMIKLMDDIRPFEAYIKKLDPTARQFFKEEFSRKSYNPVRQQIKQRLYTVLSIPTFDRLFSAPKSKINFFDTLNAGSIVLVHTAKDLLKTDGAAIFGRFILSLIEHAIMERATLKESERTPTFLYVDEAQDYFDETIETLLVQGRKQHFGLILAHQSLAQLTTRLRAVLMANTSIKLVGGISNSDARELANDMRTQADRLLSMRKHESGSEFALSVRNLTRHAVKTQIDFGLLEKEPTLTPEEYESLIAANREHVTYKPAKDDVPQAVPEPEPPTEATETADSASETENAGHRTLQEDIARQAKKHGFVASVEYLLPDDKRIDVALFGHGQKVAVEVSVTNREDYELSNMEKALEAGFDTVWMVAPDAAHLEKLEAHIRDRLAADKWSKVLFGSPKEVTTWLKRYKAQPRNSSKVAGYEVEVVYASSDSDSDSQFRLGRLCDL</sequence>
<evidence type="ECO:0000313" key="4">
    <source>
        <dbReference type="Proteomes" id="UP001595444"/>
    </source>
</evidence>
<accession>A0ABV7D2Y1</accession>
<feature type="domain" description="Type IV secretion system coupling protein TraD DNA-binding" evidence="2">
    <location>
        <begin position="240"/>
        <end position="298"/>
    </location>
</feature>
<organism evidence="3 4">
    <name type="scientific">Kordiimonas pumila</name>
    <dbReference type="NCBI Taxonomy" id="2161677"/>
    <lineage>
        <taxon>Bacteria</taxon>
        <taxon>Pseudomonadati</taxon>
        <taxon>Pseudomonadota</taxon>
        <taxon>Alphaproteobacteria</taxon>
        <taxon>Kordiimonadales</taxon>
        <taxon>Kordiimonadaceae</taxon>
        <taxon>Kordiimonas</taxon>
    </lineage>
</organism>
<dbReference type="SUPFAM" id="SSF52540">
    <property type="entry name" value="P-loop containing nucleoside triphosphate hydrolases"/>
    <property type="match status" value="1"/>
</dbReference>
<keyword evidence="4" id="KW-1185">Reference proteome</keyword>
<evidence type="ECO:0000259" key="2">
    <source>
        <dbReference type="Pfam" id="PF10412"/>
    </source>
</evidence>
<dbReference type="InterPro" id="IPR051162">
    <property type="entry name" value="T4SS_component"/>
</dbReference>
<dbReference type="EMBL" id="JBHRSL010000002">
    <property type="protein sequence ID" value="MFC3051388.1"/>
    <property type="molecule type" value="Genomic_DNA"/>
</dbReference>
<dbReference type="PANTHER" id="PTHR30121:SF6">
    <property type="entry name" value="SLR6007 PROTEIN"/>
    <property type="match status" value="1"/>
</dbReference>
<name>A0ABV7D2Y1_9PROT</name>
<dbReference type="InterPro" id="IPR027417">
    <property type="entry name" value="P-loop_NTPase"/>
</dbReference>
<dbReference type="Gene3D" id="3.40.50.300">
    <property type="entry name" value="P-loop containing nucleotide triphosphate hydrolases"/>
    <property type="match status" value="2"/>
</dbReference>
<dbReference type="RefSeq" id="WP_194211548.1">
    <property type="nucleotide sequence ID" value="NZ_CP061205.1"/>
</dbReference>
<dbReference type="Pfam" id="PF10412">
    <property type="entry name" value="TrwB_AAD_bind"/>
    <property type="match status" value="1"/>
</dbReference>